<keyword evidence="4" id="KW-0472">Membrane</keyword>
<dbReference type="AlphaFoldDB" id="A0A4R2NWL1"/>
<dbReference type="SUPFAM" id="SSF46689">
    <property type="entry name" value="Homeodomain-like"/>
    <property type="match status" value="1"/>
</dbReference>
<keyword evidence="4" id="KW-1133">Transmembrane helix</keyword>
<keyword evidence="3" id="KW-0804">Transcription</keyword>
<feature type="domain" description="HTH araC/xylS-type" evidence="5">
    <location>
        <begin position="657"/>
        <end position="756"/>
    </location>
</feature>
<dbReference type="InterPro" id="IPR018060">
    <property type="entry name" value="HTH_AraC"/>
</dbReference>
<feature type="transmembrane region" description="Helical" evidence="4">
    <location>
        <begin position="307"/>
        <end position="329"/>
    </location>
</feature>
<dbReference type="PROSITE" id="PS01124">
    <property type="entry name" value="HTH_ARAC_FAMILY_2"/>
    <property type="match status" value="1"/>
</dbReference>
<keyword evidence="1" id="KW-0805">Transcription regulation</keyword>
<evidence type="ECO:0000313" key="7">
    <source>
        <dbReference type="Proteomes" id="UP000295416"/>
    </source>
</evidence>
<evidence type="ECO:0000313" key="6">
    <source>
        <dbReference type="EMBL" id="TCP25981.1"/>
    </source>
</evidence>
<evidence type="ECO:0000259" key="5">
    <source>
        <dbReference type="PROSITE" id="PS01124"/>
    </source>
</evidence>
<comment type="caution">
    <text evidence="6">The sequence shown here is derived from an EMBL/GenBank/DDBJ whole genome shotgun (WGS) entry which is preliminary data.</text>
</comment>
<sequence length="760" mass="87427">MKPLPKTFVFLGADNMFTLLFKSKVFQRYMLSYLIVFFIPFIIMSVYIYHSSVVSLKKEIEQSNINKLSQIRDVTDNRLKEMRGIATRIATDPSLTPYMVSHTYTQIDAIEKLGMYKANNAMFDQIFLYYHNSNNIYSDKGLYSINALLGRVYHTDDKKQFIKTLKTQDTPLVLPAEKVKVNGLHQSQVMTFLYPIPPKDPYKHGVVMYFVKKSVYQDLIQHTLGDFKSNIYIFNKNKELISSASNEGGLDKSSLKRLATSKKGIHNLTFNNEKYSVVTTKSDSSGWTFVTAMPTKQFMGSVIHFKIFLFAILASVVMAGMLLALIFAIRQYKPIGGLIDYVQAKNKAGKSKEELYRFRSVHETIEGFIKNHDQLQARVISQEPYVRSQCLLRLIRGDWEDIDEIKSVCASIGISFPYQHYFVAYITFNKEKMDAKLKEAILNTFEEMTLPDGIGYGIELIHDNALAVVINVMKQDTRSIKKVAQALDWEVNQGNYNYAVIGVGTPYSKINDIHSSFIEASGAVEYKLIGGKTLIYFNDFSASQETGEWYSNDIQIKLVQSLKKGNESVASAMVTEMFDLMKDRHIPIYLLKCYCFDMINLVLHAAADMHYEDPKAVKDIVNFNSVEDLEGQIRTFIHNLCEEVKSKKVKGSLLLHNKMIQYINDHFKEYEFSLERMADHFNLSESYLSRFIKEQTGVNFTRYLWQLRIDEVKRQLSETDDSIKFIVNKVGYVDVPNFTRKFKKTEGITPGQYRKIEKGV</sequence>
<dbReference type="Proteomes" id="UP000295416">
    <property type="component" value="Unassembled WGS sequence"/>
</dbReference>
<dbReference type="SMART" id="SM00342">
    <property type="entry name" value="HTH_ARAC"/>
    <property type="match status" value="1"/>
</dbReference>
<evidence type="ECO:0000256" key="3">
    <source>
        <dbReference type="ARBA" id="ARBA00023163"/>
    </source>
</evidence>
<dbReference type="GO" id="GO:0043565">
    <property type="term" value="F:sequence-specific DNA binding"/>
    <property type="evidence" value="ECO:0007669"/>
    <property type="project" value="InterPro"/>
</dbReference>
<organism evidence="6 7">
    <name type="scientific">Scopulibacillus darangshiensis</name>
    <dbReference type="NCBI Taxonomy" id="442528"/>
    <lineage>
        <taxon>Bacteria</taxon>
        <taxon>Bacillati</taxon>
        <taxon>Bacillota</taxon>
        <taxon>Bacilli</taxon>
        <taxon>Bacillales</taxon>
        <taxon>Sporolactobacillaceae</taxon>
        <taxon>Scopulibacillus</taxon>
    </lineage>
</organism>
<dbReference type="PANTHER" id="PTHR43280">
    <property type="entry name" value="ARAC-FAMILY TRANSCRIPTIONAL REGULATOR"/>
    <property type="match status" value="1"/>
</dbReference>
<keyword evidence="4" id="KW-0812">Transmembrane</keyword>
<dbReference type="Gene3D" id="1.10.10.60">
    <property type="entry name" value="Homeodomain-like"/>
    <property type="match status" value="2"/>
</dbReference>
<evidence type="ECO:0000256" key="2">
    <source>
        <dbReference type="ARBA" id="ARBA00023125"/>
    </source>
</evidence>
<dbReference type="Gene3D" id="3.30.450.20">
    <property type="entry name" value="PAS domain"/>
    <property type="match status" value="1"/>
</dbReference>
<keyword evidence="7" id="KW-1185">Reference proteome</keyword>
<evidence type="ECO:0000256" key="4">
    <source>
        <dbReference type="SAM" id="Phobius"/>
    </source>
</evidence>
<gene>
    <name evidence="6" type="ORF">EV207_12015</name>
</gene>
<keyword evidence="2" id="KW-0238">DNA-binding</keyword>
<dbReference type="InterPro" id="IPR009057">
    <property type="entry name" value="Homeodomain-like_sf"/>
</dbReference>
<protein>
    <submittedName>
        <fullName evidence="6">Cache domain-containing protein</fullName>
    </submittedName>
</protein>
<dbReference type="GO" id="GO:0003700">
    <property type="term" value="F:DNA-binding transcription factor activity"/>
    <property type="evidence" value="ECO:0007669"/>
    <property type="project" value="InterPro"/>
</dbReference>
<dbReference type="EMBL" id="SLXK01000020">
    <property type="protein sequence ID" value="TCP25981.1"/>
    <property type="molecule type" value="Genomic_DNA"/>
</dbReference>
<feature type="transmembrane region" description="Helical" evidence="4">
    <location>
        <begin position="30"/>
        <end position="49"/>
    </location>
</feature>
<proteinExistence type="predicted"/>
<dbReference type="Pfam" id="PF12833">
    <property type="entry name" value="HTH_18"/>
    <property type="match status" value="1"/>
</dbReference>
<reference evidence="6 7" key="1">
    <citation type="submission" date="2019-03" db="EMBL/GenBank/DDBJ databases">
        <title>Genomic Encyclopedia of Type Strains, Phase IV (KMG-IV): sequencing the most valuable type-strain genomes for metagenomic binning, comparative biology and taxonomic classification.</title>
        <authorList>
            <person name="Goeker M."/>
        </authorList>
    </citation>
    <scope>NUCLEOTIDE SEQUENCE [LARGE SCALE GENOMIC DNA]</scope>
    <source>
        <strain evidence="6 7">DSM 19377</strain>
    </source>
</reference>
<evidence type="ECO:0000256" key="1">
    <source>
        <dbReference type="ARBA" id="ARBA00023015"/>
    </source>
</evidence>
<name>A0A4R2NWL1_9BACL</name>
<accession>A0A4R2NWL1</accession>
<dbReference type="PANTHER" id="PTHR43280:SF28">
    <property type="entry name" value="HTH-TYPE TRANSCRIPTIONAL ACTIVATOR RHAS"/>
    <property type="match status" value="1"/>
</dbReference>